<dbReference type="InterPro" id="IPR035965">
    <property type="entry name" value="PAS-like_dom_sf"/>
</dbReference>
<dbReference type="InterPro" id="IPR000014">
    <property type="entry name" value="PAS"/>
</dbReference>
<dbReference type="SUPFAM" id="SSF52172">
    <property type="entry name" value="CheY-like"/>
    <property type="match status" value="1"/>
</dbReference>
<dbReference type="SUPFAM" id="SSF109604">
    <property type="entry name" value="HD-domain/PDEase-like"/>
    <property type="match status" value="1"/>
</dbReference>
<dbReference type="GO" id="GO:0008081">
    <property type="term" value="F:phosphoric diester hydrolase activity"/>
    <property type="evidence" value="ECO:0007669"/>
    <property type="project" value="UniProtKB-ARBA"/>
</dbReference>
<dbReference type="InterPro" id="IPR011006">
    <property type="entry name" value="CheY-like_superfamily"/>
</dbReference>
<sequence>MSEQQKTILLVEDEEAHAALITRAFEDHHASWQLQHVKTLKEAKSILAGQQPDLMLLDNRLPDGEGLELLPGTVENRIFPIIMMTAYGDEKVAVNALKFGALDYVVKSDSMFAEMPHMAERALREWEYVTQNRHAEMIIQMERKQAQTYLDIAGVMFCVLDSKGDIKLMNRKGAEILCCDENETIGKNWFELFISDDIREEIKGVFDQLMNGEIDPVEYYENEVITKTGKRRIIAFHNTILRDEQGKPSGVLFSGEDITEQKEAEAALRQFEHIVSSSTDMMAMLDSGFTYLSANPAYMKAFNKTQDEMIGHTVAELFGEQFFNEIIRPKVERCLAGEEVNYQTWFDFPNSKTLYMDIHYYPYLVAENKVAGYIANARDITDQKRSEQRTLRQEVQAKRILETALDAFIQIDADGLIREWNPHAELIFGWKKEEVLGHALTESIIPQGNRQQHEEGIKHFLATGEGAVLNKVIEIEALHSDGHLLPIELSIVVEKDNGDTYFNAFLRDITDKNRACDELLKSHFDLKDSLAGTVGAISKAVEARDPYTAGHQQRVAEIACAIAEEMGLDEGQIEGIRMGASIHDIGKIQTPAELLSKPTQLTKFEFQLIKEHTTIGYDILKDIKFPWPVADIAHQHHERVDGSGYPQGLKGDEICLEARIVAVADVVEAISSHRPYRAALGIDFALDEIKAKRGIFYDPEAVDACLKAYEDKRFSV</sequence>
<dbReference type="Pfam" id="PF00072">
    <property type="entry name" value="Response_reg"/>
    <property type="match status" value="1"/>
</dbReference>
<dbReference type="InterPro" id="IPR003607">
    <property type="entry name" value="HD/PDEase_dom"/>
</dbReference>
<evidence type="ECO:0000313" key="6">
    <source>
        <dbReference type="EMBL" id="ATX79723.1"/>
    </source>
</evidence>
<dbReference type="SMART" id="SM00448">
    <property type="entry name" value="REC"/>
    <property type="match status" value="1"/>
</dbReference>
<dbReference type="SMART" id="SM00471">
    <property type="entry name" value="HDc"/>
    <property type="match status" value="1"/>
</dbReference>
<dbReference type="InterPro" id="IPR052020">
    <property type="entry name" value="Cyclic_di-GMP/3'3'-cGAMP_PDE"/>
</dbReference>
<dbReference type="AlphaFoldDB" id="A0A2K8KXV6"/>
<dbReference type="Gene3D" id="1.10.3210.10">
    <property type="entry name" value="Hypothetical protein af1432"/>
    <property type="match status" value="1"/>
</dbReference>
<dbReference type="InterPro" id="IPR000700">
    <property type="entry name" value="PAS-assoc_C"/>
</dbReference>
<dbReference type="Proteomes" id="UP000231701">
    <property type="component" value="Chromosome"/>
</dbReference>
<dbReference type="InterPro" id="IPR001789">
    <property type="entry name" value="Sig_transdc_resp-reg_receiver"/>
</dbReference>
<feature type="domain" description="Response regulatory" evidence="2">
    <location>
        <begin position="7"/>
        <end position="122"/>
    </location>
</feature>
<organism evidence="6 7">
    <name type="scientific">Mariprofundus aestuarium</name>
    <dbReference type="NCBI Taxonomy" id="1921086"/>
    <lineage>
        <taxon>Bacteria</taxon>
        <taxon>Pseudomonadati</taxon>
        <taxon>Pseudomonadota</taxon>
        <taxon>Candidatius Mariprofundia</taxon>
        <taxon>Mariprofundales</taxon>
        <taxon>Mariprofundaceae</taxon>
        <taxon>Mariprofundus</taxon>
    </lineage>
</organism>
<keyword evidence="1" id="KW-0597">Phosphoprotein</keyword>
<dbReference type="PROSITE" id="PS50110">
    <property type="entry name" value="RESPONSE_REGULATORY"/>
    <property type="match status" value="1"/>
</dbReference>
<name>A0A2K8KXV6_MARES</name>
<dbReference type="PANTHER" id="PTHR45228:SF1">
    <property type="entry name" value="CYCLIC DI-GMP PHOSPHODIESTERASE TM_0186"/>
    <property type="match status" value="1"/>
</dbReference>
<evidence type="ECO:0000259" key="2">
    <source>
        <dbReference type="PROSITE" id="PS50110"/>
    </source>
</evidence>
<protein>
    <submittedName>
        <fullName evidence="6">PAS domain S-box-containing protein/HDIG domain-containing protein</fullName>
    </submittedName>
</protein>
<dbReference type="OrthoDB" id="9802066at2"/>
<dbReference type="NCBIfam" id="TIGR00277">
    <property type="entry name" value="HDIG"/>
    <property type="match status" value="1"/>
</dbReference>
<evidence type="ECO:0000259" key="4">
    <source>
        <dbReference type="PROSITE" id="PS50113"/>
    </source>
</evidence>
<accession>A0A2K8KXV6</accession>
<dbReference type="PROSITE" id="PS50113">
    <property type="entry name" value="PAC"/>
    <property type="match status" value="3"/>
</dbReference>
<dbReference type="Pfam" id="PF13426">
    <property type="entry name" value="PAS_9"/>
    <property type="match status" value="1"/>
</dbReference>
<dbReference type="PANTHER" id="PTHR45228">
    <property type="entry name" value="CYCLIC DI-GMP PHOSPHODIESTERASE TM_0186-RELATED"/>
    <property type="match status" value="1"/>
</dbReference>
<reference evidence="6 7" key="1">
    <citation type="submission" date="2016-12" db="EMBL/GenBank/DDBJ databases">
        <title>Isolation and genomic insights into novel planktonic Zetaproteobacteria from stratified waters of the Chesapeake Bay.</title>
        <authorList>
            <person name="McAllister S.M."/>
            <person name="Kato S."/>
            <person name="Chan C.S."/>
            <person name="Chiu B.K."/>
            <person name="Field E.K."/>
        </authorList>
    </citation>
    <scope>NUCLEOTIDE SEQUENCE [LARGE SCALE GENOMIC DNA]</scope>
    <source>
        <strain evidence="6 7">CP-5</strain>
    </source>
</reference>
<dbReference type="KEGG" id="maes:Ga0123461_1306"/>
<dbReference type="NCBIfam" id="TIGR00229">
    <property type="entry name" value="sensory_box"/>
    <property type="match status" value="3"/>
</dbReference>
<dbReference type="PROSITE" id="PS50112">
    <property type="entry name" value="PAS"/>
    <property type="match status" value="2"/>
</dbReference>
<dbReference type="SUPFAM" id="SSF55785">
    <property type="entry name" value="PYP-like sensor domain (PAS domain)"/>
    <property type="match status" value="3"/>
</dbReference>
<dbReference type="InterPro" id="IPR037522">
    <property type="entry name" value="HD_GYP_dom"/>
</dbReference>
<dbReference type="InterPro" id="IPR013656">
    <property type="entry name" value="PAS_4"/>
</dbReference>
<dbReference type="Gene3D" id="3.40.50.2300">
    <property type="match status" value="1"/>
</dbReference>
<dbReference type="Pfam" id="PF13487">
    <property type="entry name" value="HD_5"/>
    <property type="match status" value="1"/>
</dbReference>
<dbReference type="GO" id="GO:0000160">
    <property type="term" value="P:phosphorelay signal transduction system"/>
    <property type="evidence" value="ECO:0007669"/>
    <property type="project" value="InterPro"/>
</dbReference>
<gene>
    <name evidence="6" type="ORF">Ga0123461_1306</name>
</gene>
<evidence type="ECO:0000313" key="7">
    <source>
        <dbReference type="Proteomes" id="UP000231701"/>
    </source>
</evidence>
<feature type="domain" description="HD-GYP" evidence="5">
    <location>
        <begin position="526"/>
        <end position="716"/>
    </location>
</feature>
<feature type="modified residue" description="4-aspartylphosphate" evidence="1">
    <location>
        <position position="58"/>
    </location>
</feature>
<feature type="domain" description="PAC" evidence="4">
    <location>
        <begin position="338"/>
        <end position="392"/>
    </location>
</feature>
<dbReference type="PROSITE" id="PS51832">
    <property type="entry name" value="HD_GYP"/>
    <property type="match status" value="1"/>
</dbReference>
<dbReference type="InterPro" id="IPR006675">
    <property type="entry name" value="HDIG_dom"/>
</dbReference>
<feature type="domain" description="PAC" evidence="4">
    <location>
        <begin position="218"/>
        <end position="270"/>
    </location>
</feature>
<dbReference type="EMBL" id="CP018799">
    <property type="protein sequence ID" value="ATX79723.1"/>
    <property type="molecule type" value="Genomic_DNA"/>
</dbReference>
<dbReference type="Pfam" id="PF08448">
    <property type="entry name" value="PAS_4"/>
    <property type="match status" value="2"/>
</dbReference>
<evidence type="ECO:0000256" key="1">
    <source>
        <dbReference type="PROSITE-ProRule" id="PRU00169"/>
    </source>
</evidence>
<feature type="domain" description="PAS" evidence="3">
    <location>
        <begin position="142"/>
        <end position="213"/>
    </location>
</feature>
<dbReference type="Gene3D" id="3.30.450.20">
    <property type="entry name" value="PAS domain"/>
    <property type="match status" value="3"/>
</dbReference>
<dbReference type="InterPro" id="IPR001610">
    <property type="entry name" value="PAC"/>
</dbReference>
<evidence type="ECO:0000259" key="3">
    <source>
        <dbReference type="PROSITE" id="PS50112"/>
    </source>
</evidence>
<evidence type="ECO:0000259" key="5">
    <source>
        <dbReference type="PROSITE" id="PS51832"/>
    </source>
</evidence>
<proteinExistence type="predicted"/>
<dbReference type="SMART" id="SM00091">
    <property type="entry name" value="PAS"/>
    <property type="match status" value="3"/>
</dbReference>
<keyword evidence="7" id="KW-1185">Reference proteome</keyword>
<dbReference type="CDD" id="cd00077">
    <property type="entry name" value="HDc"/>
    <property type="match status" value="1"/>
</dbReference>
<feature type="domain" description="PAC" evidence="4">
    <location>
        <begin position="471"/>
        <end position="521"/>
    </location>
</feature>
<dbReference type="SMART" id="SM00086">
    <property type="entry name" value="PAC"/>
    <property type="match status" value="3"/>
</dbReference>
<feature type="domain" description="PAS" evidence="3">
    <location>
        <begin position="393"/>
        <end position="464"/>
    </location>
</feature>
<dbReference type="RefSeq" id="WP_100277585.1">
    <property type="nucleotide sequence ID" value="NZ_CP018799.1"/>
</dbReference>
<dbReference type="CDD" id="cd00130">
    <property type="entry name" value="PAS"/>
    <property type="match status" value="3"/>
</dbReference>
<dbReference type="CDD" id="cd00156">
    <property type="entry name" value="REC"/>
    <property type="match status" value="1"/>
</dbReference>